<evidence type="ECO:0008006" key="3">
    <source>
        <dbReference type="Google" id="ProtNLM"/>
    </source>
</evidence>
<dbReference type="Proteomes" id="UP001258994">
    <property type="component" value="Chromosome"/>
</dbReference>
<accession>A0ABY9TS00</accession>
<evidence type="ECO:0000313" key="1">
    <source>
        <dbReference type="EMBL" id="WNC71603.1"/>
    </source>
</evidence>
<name>A0ABY9TS00_9GAMM</name>
<dbReference type="EMBL" id="CP134145">
    <property type="protein sequence ID" value="WNC71603.1"/>
    <property type="molecule type" value="Genomic_DNA"/>
</dbReference>
<sequence>MKYIVLSLILTLWACTSSGPPAGHQRAEILNIRDSTIAQIDKVEPDLIQKLRAVSGYAIFSNQKNNKIKLPEGLGVGVIHNNVNGANYYLLADTELVSKPNSRFIVLFLNDAEIQSFITYAKIINDKSLMDLHPRISLNARAIKIYQVNIDGQATLISVESARFWQSDRLN</sequence>
<organism evidence="1 2">
    <name type="scientific">Thalassotalea psychrophila</name>
    <dbReference type="NCBI Taxonomy" id="3065647"/>
    <lineage>
        <taxon>Bacteria</taxon>
        <taxon>Pseudomonadati</taxon>
        <taxon>Pseudomonadota</taxon>
        <taxon>Gammaproteobacteria</taxon>
        <taxon>Alteromonadales</taxon>
        <taxon>Colwelliaceae</taxon>
        <taxon>Thalassotalea</taxon>
    </lineage>
</organism>
<evidence type="ECO:0000313" key="2">
    <source>
        <dbReference type="Proteomes" id="UP001258994"/>
    </source>
</evidence>
<reference evidence="2" key="1">
    <citation type="submission" date="2023-09" db="EMBL/GenBank/DDBJ databases">
        <authorList>
            <person name="Li S."/>
            <person name="Li X."/>
            <person name="Zhang C."/>
            <person name="Zhao Z."/>
        </authorList>
    </citation>
    <scope>NUCLEOTIDE SEQUENCE [LARGE SCALE GENOMIC DNA]</scope>
    <source>
        <strain evidence="2">SQ149</strain>
    </source>
</reference>
<gene>
    <name evidence="1" type="ORF">RGQ13_15965</name>
</gene>
<dbReference type="RefSeq" id="WP_348390737.1">
    <property type="nucleotide sequence ID" value="NZ_CP134145.1"/>
</dbReference>
<proteinExistence type="predicted"/>
<protein>
    <recommendedName>
        <fullName evidence="3">Lipoprotein</fullName>
    </recommendedName>
</protein>
<keyword evidence="2" id="KW-1185">Reference proteome</keyword>